<protein>
    <submittedName>
        <fullName evidence="2">Unannotated protein</fullName>
    </submittedName>
</protein>
<name>A0A6J5YDP4_9ZZZZ</name>
<gene>
    <name evidence="2" type="ORF">UFOPK1392_01301</name>
    <name evidence="3" type="ORF">UFOPK3733_02180</name>
</gene>
<dbReference type="PANTHER" id="PTHR36151">
    <property type="entry name" value="BLR2777 PROTEIN"/>
    <property type="match status" value="1"/>
</dbReference>
<dbReference type="AlphaFoldDB" id="A0A6J5YDP4"/>
<dbReference type="EMBL" id="CAFBNC010000172">
    <property type="protein sequence ID" value="CAB4956320.1"/>
    <property type="molecule type" value="Genomic_DNA"/>
</dbReference>
<reference evidence="2" key="1">
    <citation type="submission" date="2020-05" db="EMBL/GenBank/DDBJ databases">
        <authorList>
            <person name="Chiriac C."/>
            <person name="Salcher M."/>
            <person name="Ghai R."/>
            <person name="Kavagutti S V."/>
        </authorList>
    </citation>
    <scope>NUCLEOTIDE SEQUENCE</scope>
</reference>
<dbReference type="InterPro" id="IPR018713">
    <property type="entry name" value="MPAB/Lcp_cat_dom"/>
</dbReference>
<evidence type="ECO:0000313" key="3">
    <source>
        <dbReference type="EMBL" id="CAB4956320.1"/>
    </source>
</evidence>
<evidence type="ECO:0000313" key="2">
    <source>
        <dbReference type="EMBL" id="CAB4323545.1"/>
    </source>
</evidence>
<dbReference type="EMBL" id="CAEMXZ010000052">
    <property type="protein sequence ID" value="CAB4323545.1"/>
    <property type="molecule type" value="Genomic_DNA"/>
</dbReference>
<feature type="domain" description="ER-bound oxygenase mpaB/mpaB'/Rubber oxygenase catalytic" evidence="1">
    <location>
        <begin position="68"/>
        <end position="293"/>
    </location>
</feature>
<dbReference type="PANTHER" id="PTHR36151:SF3">
    <property type="entry name" value="ER-BOUND OXYGENASE MPAB_MPAB'_RUBBER OXYGENASE CATALYTIC DOMAIN-CONTAINING PROTEIN"/>
    <property type="match status" value="1"/>
</dbReference>
<proteinExistence type="predicted"/>
<evidence type="ECO:0000259" key="1">
    <source>
        <dbReference type="Pfam" id="PF09995"/>
    </source>
</evidence>
<dbReference type="GO" id="GO:0016491">
    <property type="term" value="F:oxidoreductase activity"/>
    <property type="evidence" value="ECO:0007669"/>
    <property type="project" value="InterPro"/>
</dbReference>
<accession>A0A6J5YDP4</accession>
<sequence length="324" mass="34584">MTSNPFPSTAPAVGAAVDAALRAAVEPVRLQLGRALRGFIAGDGEPVRDLIAPIEGDPGLFGPDSVTWRVHSDGAMLIGGIRALLLQIMHPLAMAGVADHSDYRHHPEARLARTSQFVATTTFGTTEQAHQAAAIVKRVHTKVVGTAPDGRPYSASDPHLISWVHHAEVDSFLAAYQRYGSQPLTDAEADQYVSEMAVINELLDGEPPATSVAELRDYFDRMRPELSVGKQGRDAARWLLFPPVQAAVRPAYGVLAPAAIGLLSSEARTALRLPLLPGVDSLMVQPAARAIVRTLGWAINGLAEYEYAERLAAESLAEADPEAA</sequence>
<organism evidence="2">
    <name type="scientific">freshwater metagenome</name>
    <dbReference type="NCBI Taxonomy" id="449393"/>
    <lineage>
        <taxon>unclassified sequences</taxon>
        <taxon>metagenomes</taxon>
        <taxon>ecological metagenomes</taxon>
    </lineage>
</organism>
<dbReference type="Pfam" id="PF09995">
    <property type="entry name" value="MPAB_Lcp_cat"/>
    <property type="match status" value="1"/>
</dbReference>